<dbReference type="PANTHER" id="PTHR11362">
    <property type="entry name" value="PHOSPHATIDYLETHANOLAMINE-BINDING PROTEIN"/>
    <property type="match status" value="1"/>
</dbReference>
<feature type="region of interest" description="Disordered" evidence="1">
    <location>
        <begin position="1"/>
        <end position="25"/>
    </location>
</feature>
<dbReference type="STRING" id="564608.C1MX01"/>
<keyword evidence="2" id="KW-0812">Transmembrane</keyword>
<feature type="compositionally biased region" description="Low complexity" evidence="1">
    <location>
        <begin position="156"/>
        <end position="174"/>
    </location>
</feature>
<dbReference type="Pfam" id="PF01161">
    <property type="entry name" value="PBP"/>
    <property type="match status" value="1"/>
</dbReference>
<dbReference type="Gene3D" id="1.20.5.110">
    <property type="match status" value="1"/>
</dbReference>
<dbReference type="AlphaFoldDB" id="C1MX01"/>
<dbReference type="GeneID" id="9685448"/>
<dbReference type="Proteomes" id="UP000001876">
    <property type="component" value="Unassembled WGS sequence"/>
</dbReference>
<keyword evidence="4" id="KW-1185">Reference proteome</keyword>
<sequence length="389" mass="41170">MRRGGPEELPLLNKPANGKYGAKTLDDTTSTASNAVNAGDAILTALHGQRNKVLSARVNNESMQSDMDVSERRMSRMACERCVQRYICLICLLLVIGGASFYLYWRYELRDDGAAPAPAPTAATLGAGAAAWLGGEVIPIVDPTKWGEVPSPPAPAAATTTTTTEAATTPAPRPASSAATVAKFLEVNAGVQNAAALPTLTVTYANHDVVPGEHFQSSRDAFVLNPPPAVSWSAIRPPLDPTKHRAVIMFDPDAPEPAPGDGATPGANAPYLHAVWTTHGGNAATAPLAVPRLAVPYEPPVPPKGTHRYVFVLFEQAGEKPIVVSEGAETQRREWDLKAFLAKNPGARAAAVNHLTCSPPSKDRRTGVEDDVHVAEGHEPLTIDPLYVV</sequence>
<dbReference type="PANTHER" id="PTHR11362:SF82">
    <property type="entry name" value="PHOSPHATIDYLETHANOLAMINE-BINDING PROTEIN 4"/>
    <property type="match status" value="1"/>
</dbReference>
<name>C1MX01_MICPC</name>
<feature type="region of interest" description="Disordered" evidence="1">
    <location>
        <begin position="144"/>
        <end position="174"/>
    </location>
</feature>
<dbReference type="CDD" id="cd00866">
    <property type="entry name" value="PEBP_euk"/>
    <property type="match status" value="1"/>
</dbReference>
<keyword evidence="2" id="KW-0472">Membrane</keyword>
<protein>
    <submittedName>
        <fullName evidence="3">Predicted protein</fullName>
    </submittedName>
</protein>
<evidence type="ECO:0000256" key="2">
    <source>
        <dbReference type="SAM" id="Phobius"/>
    </source>
</evidence>
<dbReference type="InterPro" id="IPR008914">
    <property type="entry name" value="PEBP"/>
</dbReference>
<dbReference type="OrthoDB" id="2506647at2759"/>
<dbReference type="InterPro" id="IPR035810">
    <property type="entry name" value="PEBP_euk"/>
</dbReference>
<feature type="transmembrane region" description="Helical" evidence="2">
    <location>
        <begin position="83"/>
        <end position="105"/>
    </location>
</feature>
<dbReference type="SUPFAM" id="SSF49777">
    <property type="entry name" value="PEBP-like"/>
    <property type="match status" value="1"/>
</dbReference>
<reference evidence="3 4" key="1">
    <citation type="journal article" date="2009" name="Science">
        <title>Green evolution and dynamic adaptations revealed by genomes of the marine picoeukaryotes Micromonas.</title>
        <authorList>
            <person name="Worden A.Z."/>
            <person name="Lee J.H."/>
            <person name="Mock T."/>
            <person name="Rouze P."/>
            <person name="Simmons M.P."/>
            <person name="Aerts A.L."/>
            <person name="Allen A.E."/>
            <person name="Cuvelier M.L."/>
            <person name="Derelle E."/>
            <person name="Everett M.V."/>
            <person name="Foulon E."/>
            <person name="Grimwood J."/>
            <person name="Gundlach H."/>
            <person name="Henrissat B."/>
            <person name="Napoli C."/>
            <person name="McDonald S.M."/>
            <person name="Parker M.S."/>
            <person name="Rombauts S."/>
            <person name="Salamov A."/>
            <person name="Von Dassow P."/>
            <person name="Badger J.H."/>
            <person name="Coutinho P.M."/>
            <person name="Demir E."/>
            <person name="Dubchak I."/>
            <person name="Gentemann C."/>
            <person name="Eikrem W."/>
            <person name="Gready J.E."/>
            <person name="John U."/>
            <person name="Lanier W."/>
            <person name="Lindquist E.A."/>
            <person name="Lucas S."/>
            <person name="Mayer K.F."/>
            <person name="Moreau H."/>
            <person name="Not F."/>
            <person name="Otillar R."/>
            <person name="Panaud O."/>
            <person name="Pangilinan J."/>
            <person name="Paulsen I."/>
            <person name="Piegu B."/>
            <person name="Poliakov A."/>
            <person name="Robbens S."/>
            <person name="Schmutz J."/>
            <person name="Toulza E."/>
            <person name="Wyss T."/>
            <person name="Zelensky A."/>
            <person name="Zhou K."/>
            <person name="Armbrust E.V."/>
            <person name="Bhattacharya D."/>
            <person name="Goodenough U.W."/>
            <person name="Van de Peer Y."/>
            <person name="Grigoriev I.V."/>
        </authorList>
    </citation>
    <scope>NUCLEOTIDE SEQUENCE [LARGE SCALE GENOMIC DNA]</scope>
    <source>
        <strain evidence="3 4">CCMP1545</strain>
    </source>
</reference>
<accession>C1MX01</accession>
<keyword evidence="2" id="KW-1133">Transmembrane helix</keyword>
<evidence type="ECO:0000313" key="4">
    <source>
        <dbReference type="Proteomes" id="UP000001876"/>
    </source>
</evidence>
<organism evidence="4">
    <name type="scientific">Micromonas pusilla (strain CCMP1545)</name>
    <name type="common">Picoplanktonic green alga</name>
    <dbReference type="NCBI Taxonomy" id="564608"/>
    <lineage>
        <taxon>Eukaryota</taxon>
        <taxon>Viridiplantae</taxon>
        <taxon>Chlorophyta</taxon>
        <taxon>Mamiellophyceae</taxon>
        <taxon>Mamiellales</taxon>
        <taxon>Mamiellaceae</taxon>
        <taxon>Micromonas</taxon>
    </lineage>
</organism>
<evidence type="ECO:0000256" key="1">
    <source>
        <dbReference type="SAM" id="MobiDB-lite"/>
    </source>
</evidence>
<dbReference type="RefSeq" id="XP_003060010.1">
    <property type="nucleotide sequence ID" value="XM_003059964.1"/>
</dbReference>
<dbReference type="InterPro" id="IPR036610">
    <property type="entry name" value="PEBP-like_sf"/>
</dbReference>
<gene>
    <name evidence="3" type="ORF">MICPUCDRAFT_59313</name>
</gene>
<proteinExistence type="predicted"/>
<dbReference type="KEGG" id="mpp:MICPUCDRAFT_59313"/>
<dbReference type="EMBL" id="GG663741">
    <property type="protein sequence ID" value="EEH55962.1"/>
    <property type="molecule type" value="Genomic_DNA"/>
</dbReference>
<evidence type="ECO:0000313" key="3">
    <source>
        <dbReference type="EMBL" id="EEH55962.1"/>
    </source>
</evidence>
<dbReference type="Gene3D" id="3.90.280.10">
    <property type="entry name" value="PEBP-like"/>
    <property type="match status" value="1"/>
</dbReference>